<dbReference type="AlphaFoldDB" id="A0A1R3FYX9"/>
<keyword evidence="3" id="KW-1185">Reference proteome</keyword>
<name>A0A1R3FYX9_COCAP</name>
<reference evidence="2 3" key="1">
    <citation type="submission" date="2013-09" db="EMBL/GenBank/DDBJ databases">
        <title>Corchorus capsularis genome sequencing.</title>
        <authorList>
            <person name="Alam M."/>
            <person name="Haque M.S."/>
            <person name="Islam M.S."/>
            <person name="Emdad E.M."/>
            <person name="Islam M.M."/>
            <person name="Ahmed B."/>
            <person name="Halim A."/>
            <person name="Hossen Q.M.M."/>
            <person name="Hossain M.Z."/>
            <person name="Ahmed R."/>
            <person name="Khan M.M."/>
            <person name="Islam R."/>
            <person name="Rashid M.M."/>
            <person name="Khan S.A."/>
            <person name="Rahman M.S."/>
            <person name="Alam M."/>
        </authorList>
    </citation>
    <scope>NUCLEOTIDE SEQUENCE [LARGE SCALE GENOMIC DNA]</scope>
    <source>
        <strain evidence="3">cv. CVL-1</strain>
        <tissue evidence="2">Whole seedling</tissue>
    </source>
</reference>
<evidence type="ECO:0000313" key="2">
    <source>
        <dbReference type="EMBL" id="OMO51006.1"/>
    </source>
</evidence>
<dbReference type="Proteomes" id="UP000188268">
    <property type="component" value="Unassembled WGS sequence"/>
</dbReference>
<gene>
    <name evidence="2" type="ORF">CCACVL1_30072</name>
</gene>
<dbReference type="EMBL" id="AWWV01015979">
    <property type="protein sequence ID" value="OMO51006.1"/>
    <property type="molecule type" value="Genomic_DNA"/>
</dbReference>
<dbReference type="Gramene" id="OMO51006">
    <property type="protein sequence ID" value="OMO51006"/>
    <property type="gene ID" value="CCACVL1_30072"/>
</dbReference>
<comment type="caution">
    <text evidence="2">The sequence shown here is derived from an EMBL/GenBank/DDBJ whole genome shotgun (WGS) entry which is preliminary data.</text>
</comment>
<sequence>MTRVGSRLVKDHRLSPPYSY</sequence>
<accession>A0A1R3FYX9</accession>
<evidence type="ECO:0000256" key="1">
    <source>
        <dbReference type="SAM" id="MobiDB-lite"/>
    </source>
</evidence>
<organism evidence="2 3">
    <name type="scientific">Corchorus capsularis</name>
    <name type="common">Jute</name>
    <dbReference type="NCBI Taxonomy" id="210143"/>
    <lineage>
        <taxon>Eukaryota</taxon>
        <taxon>Viridiplantae</taxon>
        <taxon>Streptophyta</taxon>
        <taxon>Embryophyta</taxon>
        <taxon>Tracheophyta</taxon>
        <taxon>Spermatophyta</taxon>
        <taxon>Magnoliopsida</taxon>
        <taxon>eudicotyledons</taxon>
        <taxon>Gunneridae</taxon>
        <taxon>Pentapetalae</taxon>
        <taxon>rosids</taxon>
        <taxon>malvids</taxon>
        <taxon>Malvales</taxon>
        <taxon>Malvaceae</taxon>
        <taxon>Grewioideae</taxon>
        <taxon>Apeibeae</taxon>
        <taxon>Corchorus</taxon>
    </lineage>
</organism>
<evidence type="ECO:0000313" key="3">
    <source>
        <dbReference type="Proteomes" id="UP000188268"/>
    </source>
</evidence>
<protein>
    <submittedName>
        <fullName evidence="2">Uncharacterized protein</fullName>
    </submittedName>
</protein>
<proteinExistence type="predicted"/>
<feature type="region of interest" description="Disordered" evidence="1">
    <location>
        <begin position="1"/>
        <end position="20"/>
    </location>
</feature>